<dbReference type="KEGG" id="asau:88172015"/>
<keyword evidence="2" id="KW-0472">Membrane</keyword>
<reference evidence="3 4" key="1">
    <citation type="submission" date="2023-10" db="EMBL/GenBank/DDBJ databases">
        <title>Draft Genome Sequence of Candida saopaulonensis from a very Premature Infant with Sepsis.</title>
        <authorList>
            <person name="Ning Y."/>
            <person name="Dai R."/>
            <person name="Xiao M."/>
            <person name="Xu Y."/>
            <person name="Yan Q."/>
            <person name="Zhang L."/>
        </authorList>
    </citation>
    <scope>NUCLEOTIDE SEQUENCE [LARGE SCALE GENOMIC DNA]</scope>
    <source>
        <strain evidence="3 4">19XY460</strain>
    </source>
</reference>
<keyword evidence="2" id="KW-1133">Transmembrane helix</keyword>
<dbReference type="EMBL" id="CP138894">
    <property type="protein sequence ID" value="WPK23705.1"/>
    <property type="molecule type" value="Genomic_DNA"/>
</dbReference>
<sequence>MPMPPKKNPLNSLSRSPFFCSPIAHHPCLEFDGAMVQESQDSSETVSTAQPPRCTGARNLGGKVAVNPSLPWRKHSPETTPNTKFYRPIRSRATRSLDHYKSCSFSSPKFSAKVHFPLVSLCHARRKFQRPFFSAHLLIVLLQASLAVTLRTVTTKGAVTYISPM</sequence>
<dbReference type="Proteomes" id="UP001338582">
    <property type="component" value="Chromosome 1"/>
</dbReference>
<evidence type="ECO:0000256" key="1">
    <source>
        <dbReference type="SAM" id="MobiDB-lite"/>
    </source>
</evidence>
<evidence type="ECO:0000256" key="2">
    <source>
        <dbReference type="SAM" id="Phobius"/>
    </source>
</evidence>
<feature type="transmembrane region" description="Helical" evidence="2">
    <location>
        <begin position="132"/>
        <end position="150"/>
    </location>
</feature>
<dbReference type="RefSeq" id="XP_062876091.1">
    <property type="nucleotide sequence ID" value="XM_063020021.1"/>
</dbReference>
<accession>A0AAX4H5E4</accession>
<evidence type="ECO:0000313" key="4">
    <source>
        <dbReference type="Proteomes" id="UP001338582"/>
    </source>
</evidence>
<organism evidence="3 4">
    <name type="scientific">Australozyma saopauloensis</name>
    <dbReference type="NCBI Taxonomy" id="291208"/>
    <lineage>
        <taxon>Eukaryota</taxon>
        <taxon>Fungi</taxon>
        <taxon>Dikarya</taxon>
        <taxon>Ascomycota</taxon>
        <taxon>Saccharomycotina</taxon>
        <taxon>Pichiomycetes</taxon>
        <taxon>Metschnikowiaceae</taxon>
        <taxon>Australozyma</taxon>
    </lineage>
</organism>
<evidence type="ECO:0000313" key="3">
    <source>
        <dbReference type="EMBL" id="WPK23705.1"/>
    </source>
</evidence>
<name>A0AAX4H5E4_9ASCO</name>
<protein>
    <submittedName>
        <fullName evidence="3">Uncharacterized protein</fullName>
    </submittedName>
</protein>
<dbReference type="AlphaFoldDB" id="A0AAX4H5E4"/>
<keyword evidence="4" id="KW-1185">Reference proteome</keyword>
<proteinExistence type="predicted"/>
<gene>
    <name evidence="3" type="ORF">PUMCH_000947</name>
</gene>
<feature type="region of interest" description="Disordered" evidence="1">
    <location>
        <begin position="39"/>
        <end position="60"/>
    </location>
</feature>
<keyword evidence="2" id="KW-0812">Transmembrane</keyword>
<feature type="compositionally biased region" description="Polar residues" evidence="1">
    <location>
        <begin position="39"/>
        <end position="50"/>
    </location>
</feature>
<dbReference type="GeneID" id="88172015"/>